<dbReference type="Proteomes" id="UP000321328">
    <property type="component" value="Unassembled WGS sequence"/>
</dbReference>
<protein>
    <submittedName>
        <fullName evidence="1">Uncharacterized protein</fullName>
    </submittedName>
</protein>
<dbReference type="Gene3D" id="3.10.450.50">
    <property type="match status" value="1"/>
</dbReference>
<dbReference type="SUPFAM" id="SSF54427">
    <property type="entry name" value="NTF2-like"/>
    <property type="match status" value="1"/>
</dbReference>
<dbReference type="STRING" id="1123024.GCA_000423625_00651"/>
<organism evidence="1 2">
    <name type="scientific">Pseudonocardia asaccharolytica DSM 44247 = NBRC 16224</name>
    <dbReference type="NCBI Taxonomy" id="1123024"/>
    <lineage>
        <taxon>Bacteria</taxon>
        <taxon>Bacillati</taxon>
        <taxon>Actinomycetota</taxon>
        <taxon>Actinomycetes</taxon>
        <taxon>Pseudonocardiales</taxon>
        <taxon>Pseudonocardiaceae</taxon>
        <taxon>Pseudonocardia</taxon>
    </lineage>
</organism>
<evidence type="ECO:0000313" key="2">
    <source>
        <dbReference type="Proteomes" id="UP000321328"/>
    </source>
</evidence>
<evidence type="ECO:0000313" key="1">
    <source>
        <dbReference type="EMBL" id="GEL16559.1"/>
    </source>
</evidence>
<gene>
    <name evidence="1" type="ORF">PA7_03960</name>
</gene>
<comment type="caution">
    <text evidence="1">The sequence shown here is derived from an EMBL/GenBank/DDBJ whole genome shotgun (WGS) entry which is preliminary data.</text>
</comment>
<dbReference type="OrthoDB" id="3621603at2"/>
<sequence>MPDTEHDRNDILKLHKDWWEANAGLDIPRMKSVFPSGMSYLMFNLNGHPYFGIDEKTRLWEWYQEQLDIQMPDIRIMRLTISGDMAWLACEGVFPLRLIGQSGTGSQTWKVGEAGEAAYDPFRLRATELYQRDDGTGQPIWKMWHFHCSPLPPANEPRPCFGDTAQERGLGWIPDGQPERVVGV</sequence>
<proteinExistence type="predicted"/>
<reference evidence="1 2" key="1">
    <citation type="submission" date="2019-07" db="EMBL/GenBank/DDBJ databases">
        <title>Whole genome shotgun sequence of Pseudonocardia asaccharolytica NBRC 16224.</title>
        <authorList>
            <person name="Hosoyama A."/>
            <person name="Uohara A."/>
            <person name="Ohji S."/>
            <person name="Ichikawa N."/>
        </authorList>
    </citation>
    <scope>NUCLEOTIDE SEQUENCE [LARGE SCALE GENOMIC DNA]</scope>
    <source>
        <strain evidence="1 2">NBRC 16224</strain>
    </source>
</reference>
<name>A0A511CVF3_9PSEU</name>
<accession>A0A511CVF3</accession>
<dbReference type="RefSeq" id="WP_028928831.1">
    <property type="nucleotide sequence ID" value="NZ_AUII01000002.1"/>
</dbReference>
<dbReference type="AlphaFoldDB" id="A0A511CVF3"/>
<dbReference type="InterPro" id="IPR032710">
    <property type="entry name" value="NTF2-like_dom_sf"/>
</dbReference>
<keyword evidence="2" id="KW-1185">Reference proteome</keyword>
<dbReference type="EMBL" id="BJVI01000002">
    <property type="protein sequence ID" value="GEL16559.1"/>
    <property type="molecule type" value="Genomic_DNA"/>
</dbReference>